<reference evidence="2 3" key="1">
    <citation type="submission" date="2017-07" db="EMBL/GenBank/DDBJ databases">
        <title>Phylogenetic study on the rhizospheric bacterium Ochrobactrum sp. A44.</title>
        <authorList>
            <person name="Krzyzanowska D.M."/>
            <person name="Ossowicki A."/>
            <person name="Rajewska M."/>
            <person name="Maciag T."/>
            <person name="Kaczynski Z."/>
            <person name="Czerwicka M."/>
            <person name="Jafra S."/>
        </authorList>
    </citation>
    <scope>NUCLEOTIDE SEQUENCE [LARGE SCALE GENOMIC DNA]</scope>
    <source>
        <strain evidence="2 3">CCUG 30717</strain>
    </source>
</reference>
<dbReference type="SUPFAM" id="SSF54637">
    <property type="entry name" value="Thioesterase/thiol ester dehydrase-isomerase"/>
    <property type="match status" value="1"/>
</dbReference>
<comment type="caution">
    <text evidence="2">The sequence shown here is derived from an EMBL/GenBank/DDBJ whole genome shotgun (WGS) entry which is preliminary data.</text>
</comment>
<dbReference type="InterPro" id="IPR029069">
    <property type="entry name" value="HotDog_dom_sf"/>
</dbReference>
<keyword evidence="3" id="KW-1185">Reference proteome</keyword>
<accession>A0A256G704</accession>
<evidence type="ECO:0000259" key="1">
    <source>
        <dbReference type="Pfam" id="PF01575"/>
    </source>
</evidence>
<dbReference type="PANTHER" id="PTHR43664:SF1">
    <property type="entry name" value="BETA-METHYLMALYL-COA DEHYDRATASE"/>
    <property type="match status" value="1"/>
</dbReference>
<evidence type="ECO:0000313" key="3">
    <source>
        <dbReference type="Proteomes" id="UP000216188"/>
    </source>
</evidence>
<dbReference type="RefSeq" id="WP_094544273.1">
    <property type="nucleotide sequence ID" value="NZ_JBHEEM010000022.1"/>
</dbReference>
<gene>
    <name evidence="2" type="ORF">CEV34_4067</name>
</gene>
<name>A0A256G704_9HYPH</name>
<dbReference type="EMBL" id="NNRM01000042">
    <property type="protein sequence ID" value="OYR22869.1"/>
    <property type="molecule type" value="Genomic_DNA"/>
</dbReference>
<dbReference type="InterPro" id="IPR002539">
    <property type="entry name" value="MaoC-like_dom"/>
</dbReference>
<dbReference type="Proteomes" id="UP000216188">
    <property type="component" value="Unassembled WGS sequence"/>
</dbReference>
<dbReference type="Pfam" id="PF01575">
    <property type="entry name" value="MaoC_dehydratas"/>
    <property type="match status" value="1"/>
</dbReference>
<evidence type="ECO:0000313" key="2">
    <source>
        <dbReference type="EMBL" id="OYR22869.1"/>
    </source>
</evidence>
<dbReference type="AlphaFoldDB" id="A0A256G704"/>
<organism evidence="2 3">
    <name type="scientific">Brucella pseudogrignonensis</name>
    <dbReference type="NCBI Taxonomy" id="419475"/>
    <lineage>
        <taxon>Bacteria</taxon>
        <taxon>Pseudomonadati</taxon>
        <taxon>Pseudomonadota</taxon>
        <taxon>Alphaproteobacteria</taxon>
        <taxon>Hyphomicrobiales</taxon>
        <taxon>Brucellaceae</taxon>
        <taxon>Brucella/Ochrobactrum group</taxon>
        <taxon>Brucella</taxon>
    </lineage>
</organism>
<dbReference type="Gene3D" id="3.10.129.10">
    <property type="entry name" value="Hotdog Thioesterase"/>
    <property type="match status" value="1"/>
</dbReference>
<dbReference type="PANTHER" id="PTHR43664">
    <property type="entry name" value="MONOAMINE OXIDASE-RELATED"/>
    <property type="match status" value="1"/>
</dbReference>
<proteinExistence type="predicted"/>
<sequence length="151" mass="17071">MRLSEKNYFEDIETGYSYDTPAITLGEHHILTFAGLTGDFTPVHVDEEFAREMGFRGRLAHGLLGLSMIDALKNRCLVQFHVVAALNWSWRFTGPLFIGDQLKAHLRITDKRLTSKGNRGIITLEIRATNQQGETVQEGTNQIMVLCRPSH</sequence>
<dbReference type="InterPro" id="IPR052342">
    <property type="entry name" value="MCH/BMMD"/>
</dbReference>
<feature type="domain" description="MaoC-like" evidence="1">
    <location>
        <begin position="15"/>
        <end position="123"/>
    </location>
</feature>
<protein>
    <submittedName>
        <fullName evidence="2">Metal-binding domain of MaoC dehydratase family protein</fullName>
    </submittedName>
</protein>